<accession>A0AAD2E8A4</accession>
<gene>
    <name evidence="3" type="ORF">FPE_LOCUS29977</name>
</gene>
<evidence type="ECO:0000313" key="3">
    <source>
        <dbReference type="EMBL" id="CAI9782547.1"/>
    </source>
</evidence>
<dbReference type="EMBL" id="OU503054">
    <property type="protein sequence ID" value="CAI9782547.1"/>
    <property type="molecule type" value="Genomic_DNA"/>
</dbReference>
<name>A0AAD2E8A4_9LAMI</name>
<dbReference type="Proteomes" id="UP000834106">
    <property type="component" value="Chromosome 19"/>
</dbReference>
<dbReference type="Pfam" id="PF00646">
    <property type="entry name" value="F-box"/>
    <property type="match status" value="1"/>
</dbReference>
<dbReference type="SUPFAM" id="SSF81383">
    <property type="entry name" value="F-box domain"/>
    <property type="match status" value="1"/>
</dbReference>
<proteinExistence type="predicted"/>
<feature type="region of interest" description="Disordered" evidence="1">
    <location>
        <begin position="125"/>
        <end position="151"/>
    </location>
</feature>
<feature type="compositionally biased region" description="Gly residues" evidence="1">
    <location>
        <begin position="125"/>
        <end position="136"/>
    </location>
</feature>
<evidence type="ECO:0000256" key="1">
    <source>
        <dbReference type="SAM" id="MobiDB-lite"/>
    </source>
</evidence>
<dbReference type="AlphaFoldDB" id="A0AAD2E8A4"/>
<organism evidence="3 4">
    <name type="scientific">Fraxinus pennsylvanica</name>
    <dbReference type="NCBI Taxonomy" id="56036"/>
    <lineage>
        <taxon>Eukaryota</taxon>
        <taxon>Viridiplantae</taxon>
        <taxon>Streptophyta</taxon>
        <taxon>Embryophyta</taxon>
        <taxon>Tracheophyta</taxon>
        <taxon>Spermatophyta</taxon>
        <taxon>Magnoliopsida</taxon>
        <taxon>eudicotyledons</taxon>
        <taxon>Gunneridae</taxon>
        <taxon>Pentapetalae</taxon>
        <taxon>asterids</taxon>
        <taxon>lamiids</taxon>
        <taxon>Lamiales</taxon>
        <taxon>Oleaceae</taxon>
        <taxon>Oleeae</taxon>
        <taxon>Fraxinus</taxon>
    </lineage>
</organism>
<sequence length="151" mass="16168">MATTELQEISHGEQKVEIHGDVLEAILSYVPLIDLVSASSVSTSWRSAVASSLLHLKKSKPWLILYKQATRSPYTATILAYDPCSNRWIKISKPSMNFNSALKSSQSNFLYMLPIVGLGGGGASRGGASGGGGGGRGRGKGEKMGLRERER</sequence>
<dbReference type="SMART" id="SM00256">
    <property type="entry name" value="FBOX"/>
    <property type="match status" value="1"/>
</dbReference>
<dbReference type="PANTHER" id="PTHR47712">
    <property type="entry name" value="OS09G0555300 PROTEIN"/>
    <property type="match status" value="1"/>
</dbReference>
<feature type="compositionally biased region" description="Basic and acidic residues" evidence="1">
    <location>
        <begin position="139"/>
        <end position="151"/>
    </location>
</feature>
<protein>
    <recommendedName>
        <fullName evidence="2">F-box domain-containing protein</fullName>
    </recommendedName>
</protein>
<keyword evidence="4" id="KW-1185">Reference proteome</keyword>
<feature type="domain" description="F-box" evidence="2">
    <location>
        <begin position="18"/>
        <end position="58"/>
    </location>
</feature>
<dbReference type="InterPro" id="IPR036047">
    <property type="entry name" value="F-box-like_dom_sf"/>
</dbReference>
<evidence type="ECO:0000259" key="2">
    <source>
        <dbReference type="SMART" id="SM00256"/>
    </source>
</evidence>
<evidence type="ECO:0000313" key="4">
    <source>
        <dbReference type="Proteomes" id="UP000834106"/>
    </source>
</evidence>
<dbReference type="InterPro" id="IPR001810">
    <property type="entry name" value="F-box_dom"/>
</dbReference>
<dbReference type="Gene3D" id="1.20.1280.50">
    <property type="match status" value="1"/>
</dbReference>
<reference evidence="3" key="1">
    <citation type="submission" date="2023-05" db="EMBL/GenBank/DDBJ databases">
        <authorList>
            <person name="Huff M."/>
        </authorList>
    </citation>
    <scope>NUCLEOTIDE SEQUENCE</scope>
</reference>
<dbReference type="CDD" id="cd09917">
    <property type="entry name" value="F-box_SF"/>
    <property type="match status" value="1"/>
</dbReference>